<dbReference type="PANTHER" id="PTHR31493">
    <property type="entry name" value="NAZO FAMILY MEMBER"/>
    <property type="match status" value="1"/>
</dbReference>
<reference evidence="2" key="1">
    <citation type="submission" date="2020-07" db="EMBL/GenBank/DDBJ databases">
        <title>The High-quality genome of the commercially important snow crab, Chionoecetes opilio.</title>
        <authorList>
            <person name="Jeong J.-H."/>
            <person name="Ryu S."/>
        </authorList>
    </citation>
    <scope>NUCLEOTIDE SEQUENCE</scope>
    <source>
        <strain evidence="2">MADBK_172401_WGS</strain>
        <tissue evidence="2">Digestive gland</tissue>
    </source>
</reference>
<organism evidence="2 3">
    <name type="scientific">Chionoecetes opilio</name>
    <name type="common">Atlantic snow crab</name>
    <name type="synonym">Cancer opilio</name>
    <dbReference type="NCBI Taxonomy" id="41210"/>
    <lineage>
        <taxon>Eukaryota</taxon>
        <taxon>Metazoa</taxon>
        <taxon>Ecdysozoa</taxon>
        <taxon>Arthropoda</taxon>
        <taxon>Crustacea</taxon>
        <taxon>Multicrustacea</taxon>
        <taxon>Malacostraca</taxon>
        <taxon>Eumalacostraca</taxon>
        <taxon>Eucarida</taxon>
        <taxon>Decapoda</taxon>
        <taxon>Pleocyemata</taxon>
        <taxon>Brachyura</taxon>
        <taxon>Eubrachyura</taxon>
        <taxon>Majoidea</taxon>
        <taxon>Majidae</taxon>
        <taxon>Chionoecetes</taxon>
    </lineage>
</organism>
<dbReference type="Pfam" id="PF20721">
    <property type="entry name" value="C19orf12"/>
    <property type="match status" value="1"/>
</dbReference>
<dbReference type="EMBL" id="JACEEZ010017034">
    <property type="protein sequence ID" value="KAG0717827.1"/>
    <property type="molecule type" value="Genomic_DNA"/>
</dbReference>
<evidence type="ECO:0000313" key="2">
    <source>
        <dbReference type="EMBL" id="KAG0717827.1"/>
    </source>
</evidence>
<name>A0A8J5CS46_CHIOP</name>
<dbReference type="Proteomes" id="UP000770661">
    <property type="component" value="Unassembled WGS sequence"/>
</dbReference>
<comment type="similarity">
    <text evidence="1">Belongs to the C19orf12 family.</text>
</comment>
<keyword evidence="3" id="KW-1185">Reference proteome</keyword>
<sequence>MVGVIFPPTTPLLENLEGRIGQQRRWGVGHMLASPSHDGGAWQPTGEAVSEAVVVTGGGTVGGVTAGWMASGKFKSVAEVIMNDLTVTERERLANSVMTILSDFGPSDVMALTAFALQPAVKEAVVREVCNFFQSQLQLQILD</sequence>
<dbReference type="PANTHER" id="PTHR31493:SF1">
    <property type="entry name" value="PROTEIN C19ORF12"/>
    <property type="match status" value="1"/>
</dbReference>
<dbReference type="InterPro" id="IPR033369">
    <property type="entry name" value="C19orf12"/>
</dbReference>
<proteinExistence type="inferred from homology"/>
<gene>
    <name evidence="2" type="ORF">GWK47_053651</name>
</gene>
<protein>
    <submittedName>
        <fullName evidence="2">Uncharacterized protein</fullName>
    </submittedName>
</protein>
<dbReference type="AlphaFoldDB" id="A0A8J5CS46"/>
<accession>A0A8J5CS46</accession>
<evidence type="ECO:0000313" key="3">
    <source>
        <dbReference type="Proteomes" id="UP000770661"/>
    </source>
</evidence>
<evidence type="ECO:0000256" key="1">
    <source>
        <dbReference type="ARBA" id="ARBA00029457"/>
    </source>
</evidence>
<comment type="caution">
    <text evidence="2">The sequence shown here is derived from an EMBL/GenBank/DDBJ whole genome shotgun (WGS) entry which is preliminary data.</text>
</comment>
<dbReference type="OrthoDB" id="6374529at2759"/>